<gene>
    <name evidence="1" type="ORF">UT11_C0027G0002</name>
</gene>
<dbReference type="EMBL" id="LBVO01000027">
    <property type="protein sequence ID" value="KKQ89382.1"/>
    <property type="molecule type" value="Genomic_DNA"/>
</dbReference>
<organism evidence="1 2">
    <name type="scientific">Berkelbacteria bacterium GW2011_GWA2_38_9</name>
    <dbReference type="NCBI Taxonomy" id="1618334"/>
    <lineage>
        <taxon>Bacteria</taxon>
        <taxon>Candidatus Berkelbacteria</taxon>
    </lineage>
</organism>
<proteinExistence type="predicted"/>
<protein>
    <submittedName>
        <fullName evidence="1">Uncharacterized protein</fullName>
    </submittedName>
</protein>
<evidence type="ECO:0000313" key="2">
    <source>
        <dbReference type="Proteomes" id="UP000033934"/>
    </source>
</evidence>
<accession>A0A0G0LEA1</accession>
<name>A0A0G0LEA1_9BACT</name>
<sequence length="356" mass="40086">MPQRSKKFHHLKRILTKHRDSARERLHKRHRHLKRILKKHQVTIEGVRQKGAQIAATGAVVGAIVTSPFSINRTEHAKAEDKNDKTFLDDEKRKLEQKKRVVTKVLSRYGPQKLSSENKEVDVDVQVASLFKDENALKRIKEIATTIDQGDRGQYEDELTKLFKSYYGINSAASLDNKRLNTFFGAIGQEQHLPRFAGDVASAHSDDAIVQRYGVTPGRGAWGWWTNAKSSLTQQMIDQEKYYIAAQTFLAPGWRENSSDLYNWFKYRKVLLVNPRNNQAVVAVIADSGPATWTGKNFGGSPEVMLALDAVDGRGVKDVMTSQGGAKDQIFVYFVNDPDNKVPLGPVNSEVLLVEK</sequence>
<comment type="caution">
    <text evidence="1">The sequence shown here is derived from an EMBL/GenBank/DDBJ whole genome shotgun (WGS) entry which is preliminary data.</text>
</comment>
<reference evidence="1 2" key="1">
    <citation type="journal article" date="2015" name="Nature">
        <title>rRNA introns, odd ribosomes, and small enigmatic genomes across a large radiation of phyla.</title>
        <authorList>
            <person name="Brown C.T."/>
            <person name="Hug L.A."/>
            <person name="Thomas B.C."/>
            <person name="Sharon I."/>
            <person name="Castelle C.J."/>
            <person name="Singh A."/>
            <person name="Wilkins M.J."/>
            <person name="Williams K.H."/>
            <person name="Banfield J.F."/>
        </authorList>
    </citation>
    <scope>NUCLEOTIDE SEQUENCE [LARGE SCALE GENOMIC DNA]</scope>
</reference>
<dbReference type="AlphaFoldDB" id="A0A0G0LEA1"/>
<evidence type="ECO:0000313" key="1">
    <source>
        <dbReference type="EMBL" id="KKQ89382.1"/>
    </source>
</evidence>
<dbReference type="Proteomes" id="UP000033934">
    <property type="component" value="Unassembled WGS sequence"/>
</dbReference>